<dbReference type="GO" id="GO:0005524">
    <property type="term" value="F:ATP binding"/>
    <property type="evidence" value="ECO:0007669"/>
    <property type="project" value="UniProtKB-UniRule"/>
</dbReference>
<keyword evidence="6" id="KW-0597">Phosphoprotein</keyword>
<evidence type="ECO:0000256" key="5">
    <source>
        <dbReference type="ARBA" id="ARBA00022527"/>
    </source>
</evidence>
<dbReference type="GO" id="GO:0004674">
    <property type="term" value="F:protein serine/threonine kinase activity"/>
    <property type="evidence" value="ECO:0007669"/>
    <property type="project" value="UniProtKB-KW"/>
</dbReference>
<dbReference type="InterPro" id="IPR000719">
    <property type="entry name" value="Prot_kinase_dom"/>
</dbReference>
<evidence type="ECO:0000256" key="10">
    <source>
        <dbReference type="ARBA" id="ARBA00022729"/>
    </source>
</evidence>
<evidence type="ECO:0000256" key="7">
    <source>
        <dbReference type="ARBA" id="ARBA00022614"/>
    </source>
</evidence>
<keyword evidence="17 24" id="KW-0675">Receptor</keyword>
<comment type="caution">
    <text evidence="24">The sequence shown here is derived from an EMBL/GenBank/DDBJ whole genome shotgun (WGS) entry which is preliminary data.</text>
</comment>
<name>A0AAW2N9H3_SESRA</name>
<keyword evidence="16 22" id="KW-0472">Membrane</keyword>
<dbReference type="EC" id="2.7.11.1" evidence="3"/>
<feature type="binding site" evidence="21">
    <location>
        <position position="223"/>
    </location>
    <ligand>
        <name>ATP</name>
        <dbReference type="ChEBI" id="CHEBI:30616"/>
    </ligand>
</feature>
<dbReference type="PANTHER" id="PTHR27008">
    <property type="entry name" value="OS04G0122200 PROTEIN"/>
    <property type="match status" value="1"/>
</dbReference>
<keyword evidence="18" id="KW-0325">Glycoprotein</keyword>
<evidence type="ECO:0000256" key="18">
    <source>
        <dbReference type="ARBA" id="ARBA00023180"/>
    </source>
</evidence>
<dbReference type="FunFam" id="3.80.10.10:FF:000111">
    <property type="entry name" value="LRR receptor-like serine/threonine-protein kinase ERECTA"/>
    <property type="match status" value="1"/>
</dbReference>
<keyword evidence="8" id="KW-0808">Transferase</keyword>
<evidence type="ECO:0000256" key="4">
    <source>
        <dbReference type="ARBA" id="ARBA00022475"/>
    </source>
</evidence>
<dbReference type="InterPro" id="IPR051809">
    <property type="entry name" value="Plant_receptor-like_S/T_kinase"/>
</dbReference>
<keyword evidence="10" id="KW-0732">Signal</keyword>
<evidence type="ECO:0000256" key="11">
    <source>
        <dbReference type="ARBA" id="ARBA00022737"/>
    </source>
</evidence>
<evidence type="ECO:0000259" key="23">
    <source>
        <dbReference type="PROSITE" id="PS50011"/>
    </source>
</evidence>
<keyword evidence="15 22" id="KW-1133">Transmembrane helix</keyword>
<keyword evidence="5" id="KW-0723">Serine/threonine-protein kinase</keyword>
<evidence type="ECO:0000256" key="15">
    <source>
        <dbReference type="ARBA" id="ARBA00022989"/>
    </source>
</evidence>
<evidence type="ECO:0000256" key="1">
    <source>
        <dbReference type="ARBA" id="ARBA00004162"/>
    </source>
</evidence>
<dbReference type="Gene3D" id="1.10.510.10">
    <property type="entry name" value="Transferase(Phosphotransferase) domain 1"/>
    <property type="match status" value="1"/>
</dbReference>
<dbReference type="PROSITE" id="PS50011">
    <property type="entry name" value="PROTEIN_KINASE_DOM"/>
    <property type="match status" value="1"/>
</dbReference>
<keyword evidence="13 24" id="KW-0418">Kinase</keyword>
<keyword evidence="11" id="KW-0677">Repeat</keyword>
<dbReference type="Gene3D" id="3.30.200.20">
    <property type="entry name" value="Phosphorylase Kinase, domain 1"/>
    <property type="match status" value="1"/>
</dbReference>
<dbReference type="FunFam" id="1.10.510.10:FF:000358">
    <property type="entry name" value="Putative leucine-rich repeat receptor-like serine/threonine-protein kinase"/>
    <property type="match status" value="1"/>
</dbReference>
<dbReference type="InterPro" id="IPR017441">
    <property type="entry name" value="Protein_kinase_ATP_BS"/>
</dbReference>
<evidence type="ECO:0000313" key="24">
    <source>
        <dbReference type="EMBL" id="KAL0340204.1"/>
    </source>
</evidence>
<evidence type="ECO:0000256" key="14">
    <source>
        <dbReference type="ARBA" id="ARBA00022840"/>
    </source>
</evidence>
<dbReference type="Pfam" id="PF13855">
    <property type="entry name" value="LRR_8"/>
    <property type="match status" value="1"/>
</dbReference>
<dbReference type="FunFam" id="3.30.200.20:FF:000543">
    <property type="entry name" value="Putative leucine-rich repeat receptor-like serine/threonine-protein kinase"/>
    <property type="match status" value="1"/>
</dbReference>
<evidence type="ECO:0000256" key="12">
    <source>
        <dbReference type="ARBA" id="ARBA00022741"/>
    </source>
</evidence>
<evidence type="ECO:0000256" key="17">
    <source>
        <dbReference type="ARBA" id="ARBA00023170"/>
    </source>
</evidence>
<evidence type="ECO:0000256" key="2">
    <source>
        <dbReference type="ARBA" id="ARBA00009592"/>
    </source>
</evidence>
<protein>
    <recommendedName>
        <fullName evidence="3">non-specific serine/threonine protein kinase</fullName>
        <ecNumber evidence="3">2.7.11.1</ecNumber>
    </recommendedName>
</protein>
<keyword evidence="14 21" id="KW-0067">ATP-binding</keyword>
<evidence type="ECO:0000256" key="22">
    <source>
        <dbReference type="SAM" id="Phobius"/>
    </source>
</evidence>
<dbReference type="EMBL" id="JACGWJ010000020">
    <property type="protein sequence ID" value="KAL0340204.1"/>
    <property type="molecule type" value="Genomic_DNA"/>
</dbReference>
<sequence length="508" mass="55771">MDMVLAIDLSSNNLASSLPSQLGSCIALEYLNLSHNVLEGPFPASIGSLPYLKELDVSFNQLSGEIPPSLQASSTLALLNFSYNNFYGNISAKGAFSSLTVNSFLGNGGLCGSIKGLRDCHGKRARHFLMAILLSLLITPIFCIVGYPLVLRSQFKRHLPISKGKAIIKDELEEREEIKYPRISRRQLIEATEGFSDSSLIGSGRFGHVYKGTLRDNTRIAVKVLHSKAAGEISGSFKRECQVLKRTRHRNLIRIITTCSRPDFKALVLPLMPNGSLEDHLYPRHGSKHGLDLVQLVTICSDVAEGMAYLHHYAPVKVVHCDLKPSNILLDDDMTALVTDFGIARLVKGADESGFADDSASYDSTDGLLCGSVGYIAPEYGMGKHASTQGDVYSFGVLLLEMVMGKRPTDVLFQEGSSLHECVKSRYPNKLETIVEEAMVRYAPSALVPYDRKIWADVILELIELGLICTQYNPSARPTMLDVAHEISLLKQYLCSPSTLVIDQSSIN</sequence>
<evidence type="ECO:0000256" key="3">
    <source>
        <dbReference type="ARBA" id="ARBA00012513"/>
    </source>
</evidence>
<feature type="domain" description="Protein kinase" evidence="23">
    <location>
        <begin position="195"/>
        <end position="494"/>
    </location>
</feature>
<evidence type="ECO:0000256" key="21">
    <source>
        <dbReference type="PROSITE-ProRule" id="PRU10141"/>
    </source>
</evidence>
<dbReference type="InterPro" id="IPR008271">
    <property type="entry name" value="Ser/Thr_kinase_AS"/>
</dbReference>
<evidence type="ECO:0000256" key="20">
    <source>
        <dbReference type="ARBA" id="ARBA00048679"/>
    </source>
</evidence>
<comment type="similarity">
    <text evidence="2">Belongs to the RLP family.</text>
</comment>
<keyword evidence="7" id="KW-0433">Leucine-rich repeat</keyword>
<reference evidence="24" key="2">
    <citation type="journal article" date="2024" name="Plant">
        <title>Genomic evolution and insights into agronomic trait innovations of Sesamum species.</title>
        <authorList>
            <person name="Miao H."/>
            <person name="Wang L."/>
            <person name="Qu L."/>
            <person name="Liu H."/>
            <person name="Sun Y."/>
            <person name="Le M."/>
            <person name="Wang Q."/>
            <person name="Wei S."/>
            <person name="Zheng Y."/>
            <person name="Lin W."/>
            <person name="Duan Y."/>
            <person name="Cao H."/>
            <person name="Xiong S."/>
            <person name="Wang X."/>
            <person name="Wei L."/>
            <person name="Li C."/>
            <person name="Ma Q."/>
            <person name="Ju M."/>
            <person name="Zhao R."/>
            <person name="Li G."/>
            <person name="Mu C."/>
            <person name="Tian Q."/>
            <person name="Mei H."/>
            <person name="Zhang T."/>
            <person name="Gao T."/>
            <person name="Zhang H."/>
        </authorList>
    </citation>
    <scope>NUCLEOTIDE SEQUENCE</scope>
    <source>
        <strain evidence="24">G02</strain>
    </source>
</reference>
<dbReference type="InterPro" id="IPR011009">
    <property type="entry name" value="Kinase-like_dom_sf"/>
</dbReference>
<evidence type="ECO:0000256" key="16">
    <source>
        <dbReference type="ARBA" id="ARBA00023136"/>
    </source>
</evidence>
<dbReference type="PANTHER" id="PTHR27008:SF281">
    <property type="entry name" value="OS06G0186100 PROTEIN"/>
    <property type="match status" value="1"/>
</dbReference>
<comment type="catalytic activity">
    <reaction evidence="20">
        <text>L-seryl-[protein] + ATP = O-phospho-L-seryl-[protein] + ADP + H(+)</text>
        <dbReference type="Rhea" id="RHEA:17989"/>
        <dbReference type="Rhea" id="RHEA-COMP:9863"/>
        <dbReference type="Rhea" id="RHEA-COMP:11604"/>
        <dbReference type="ChEBI" id="CHEBI:15378"/>
        <dbReference type="ChEBI" id="CHEBI:29999"/>
        <dbReference type="ChEBI" id="CHEBI:30616"/>
        <dbReference type="ChEBI" id="CHEBI:83421"/>
        <dbReference type="ChEBI" id="CHEBI:456216"/>
        <dbReference type="EC" id="2.7.11.1"/>
    </reaction>
</comment>
<keyword evidence="12 21" id="KW-0547">Nucleotide-binding</keyword>
<evidence type="ECO:0000256" key="8">
    <source>
        <dbReference type="ARBA" id="ARBA00022679"/>
    </source>
</evidence>
<evidence type="ECO:0000256" key="9">
    <source>
        <dbReference type="ARBA" id="ARBA00022692"/>
    </source>
</evidence>
<evidence type="ECO:0000256" key="19">
    <source>
        <dbReference type="ARBA" id="ARBA00047899"/>
    </source>
</evidence>
<proteinExistence type="inferred from homology"/>
<dbReference type="PROSITE" id="PS00108">
    <property type="entry name" value="PROTEIN_KINASE_ST"/>
    <property type="match status" value="1"/>
</dbReference>
<dbReference type="CDD" id="cd14066">
    <property type="entry name" value="STKc_IRAK"/>
    <property type="match status" value="1"/>
</dbReference>
<evidence type="ECO:0000256" key="6">
    <source>
        <dbReference type="ARBA" id="ARBA00022553"/>
    </source>
</evidence>
<gene>
    <name evidence="24" type="ORF">Sradi_4537200</name>
</gene>
<evidence type="ECO:0000256" key="13">
    <source>
        <dbReference type="ARBA" id="ARBA00022777"/>
    </source>
</evidence>
<dbReference type="SUPFAM" id="SSF52058">
    <property type="entry name" value="L domain-like"/>
    <property type="match status" value="1"/>
</dbReference>
<reference evidence="24" key="1">
    <citation type="submission" date="2020-06" db="EMBL/GenBank/DDBJ databases">
        <authorList>
            <person name="Li T."/>
            <person name="Hu X."/>
            <person name="Zhang T."/>
            <person name="Song X."/>
            <person name="Zhang H."/>
            <person name="Dai N."/>
            <person name="Sheng W."/>
            <person name="Hou X."/>
            <person name="Wei L."/>
        </authorList>
    </citation>
    <scope>NUCLEOTIDE SEQUENCE</scope>
    <source>
        <strain evidence="24">G02</strain>
        <tissue evidence="24">Leaf</tissue>
    </source>
</reference>
<feature type="transmembrane region" description="Helical" evidence="22">
    <location>
        <begin position="128"/>
        <end position="150"/>
    </location>
</feature>
<dbReference type="SMART" id="SM00220">
    <property type="entry name" value="S_TKc"/>
    <property type="match status" value="1"/>
</dbReference>
<accession>A0AAW2N9H3</accession>
<dbReference type="Gene3D" id="3.80.10.10">
    <property type="entry name" value="Ribonuclease Inhibitor"/>
    <property type="match status" value="1"/>
</dbReference>
<dbReference type="InterPro" id="IPR001611">
    <property type="entry name" value="Leu-rich_rpt"/>
</dbReference>
<dbReference type="AlphaFoldDB" id="A0AAW2N9H3"/>
<dbReference type="SUPFAM" id="SSF56112">
    <property type="entry name" value="Protein kinase-like (PK-like)"/>
    <property type="match status" value="1"/>
</dbReference>
<keyword evidence="9 22" id="KW-0812">Transmembrane</keyword>
<keyword evidence="4" id="KW-1003">Cell membrane</keyword>
<dbReference type="PROSITE" id="PS00107">
    <property type="entry name" value="PROTEIN_KINASE_ATP"/>
    <property type="match status" value="1"/>
</dbReference>
<comment type="catalytic activity">
    <reaction evidence="19">
        <text>L-threonyl-[protein] + ATP = O-phospho-L-threonyl-[protein] + ADP + H(+)</text>
        <dbReference type="Rhea" id="RHEA:46608"/>
        <dbReference type="Rhea" id="RHEA-COMP:11060"/>
        <dbReference type="Rhea" id="RHEA-COMP:11605"/>
        <dbReference type="ChEBI" id="CHEBI:15378"/>
        <dbReference type="ChEBI" id="CHEBI:30013"/>
        <dbReference type="ChEBI" id="CHEBI:30616"/>
        <dbReference type="ChEBI" id="CHEBI:61977"/>
        <dbReference type="ChEBI" id="CHEBI:456216"/>
        <dbReference type="EC" id="2.7.11.1"/>
    </reaction>
</comment>
<organism evidence="24">
    <name type="scientific">Sesamum radiatum</name>
    <name type="common">Black benniseed</name>
    <dbReference type="NCBI Taxonomy" id="300843"/>
    <lineage>
        <taxon>Eukaryota</taxon>
        <taxon>Viridiplantae</taxon>
        <taxon>Streptophyta</taxon>
        <taxon>Embryophyta</taxon>
        <taxon>Tracheophyta</taxon>
        <taxon>Spermatophyta</taxon>
        <taxon>Magnoliopsida</taxon>
        <taxon>eudicotyledons</taxon>
        <taxon>Gunneridae</taxon>
        <taxon>Pentapetalae</taxon>
        <taxon>asterids</taxon>
        <taxon>lamiids</taxon>
        <taxon>Lamiales</taxon>
        <taxon>Pedaliaceae</taxon>
        <taxon>Sesamum</taxon>
    </lineage>
</organism>
<comment type="subcellular location">
    <subcellularLocation>
        <location evidence="1">Cell membrane</location>
        <topology evidence="1">Single-pass membrane protein</topology>
    </subcellularLocation>
</comment>
<dbReference type="Pfam" id="PF00069">
    <property type="entry name" value="Pkinase"/>
    <property type="match status" value="1"/>
</dbReference>
<dbReference type="InterPro" id="IPR032675">
    <property type="entry name" value="LRR_dom_sf"/>
</dbReference>
<dbReference type="GO" id="GO:0005886">
    <property type="term" value="C:plasma membrane"/>
    <property type="evidence" value="ECO:0007669"/>
    <property type="project" value="UniProtKB-SubCell"/>
</dbReference>